<accession>A0ACB8FKL9</accession>
<comment type="caution">
    <text evidence="1">The sequence shown here is derived from an EMBL/GenBank/DDBJ whole genome shotgun (WGS) entry which is preliminary data.</text>
</comment>
<organism evidence="1 2">
    <name type="scientific">Sphaerodactylus townsendi</name>
    <dbReference type="NCBI Taxonomy" id="933632"/>
    <lineage>
        <taxon>Eukaryota</taxon>
        <taxon>Metazoa</taxon>
        <taxon>Chordata</taxon>
        <taxon>Craniata</taxon>
        <taxon>Vertebrata</taxon>
        <taxon>Euteleostomi</taxon>
        <taxon>Lepidosauria</taxon>
        <taxon>Squamata</taxon>
        <taxon>Bifurcata</taxon>
        <taxon>Gekkota</taxon>
        <taxon>Sphaerodactylidae</taxon>
        <taxon>Sphaerodactylus</taxon>
    </lineage>
</organism>
<dbReference type="EMBL" id="CM037617">
    <property type="protein sequence ID" value="KAH8005998.1"/>
    <property type="molecule type" value="Genomic_DNA"/>
</dbReference>
<evidence type="ECO:0000313" key="2">
    <source>
        <dbReference type="Proteomes" id="UP000827872"/>
    </source>
</evidence>
<name>A0ACB8FKL9_9SAUR</name>
<gene>
    <name evidence="1" type="ORF">K3G42_031703</name>
</gene>
<evidence type="ECO:0000313" key="1">
    <source>
        <dbReference type="EMBL" id="KAH8005998.1"/>
    </source>
</evidence>
<protein>
    <submittedName>
        <fullName evidence="1">Uncharacterized protein</fullName>
    </submittedName>
</protein>
<sequence length="700" mass="76543">MFLSQTSLWDVIWWKEELARCLQDQPYPFLPEIPDIRLSDIAAVDSDPQVVEEACAVPAGFYWQTVETDEKYFPGSSDMGESDDADAEVAMALLFETLLRNPMAVHHTFQLILASGLDICGLRLLYAPYDILLSSAVTLPPSYMPEKELPVLGLSLRGPNARAVLQNIMGPSDPRLASVTDSHSINAAYCTSRAQPLAYLPHTDSRVHRELCVWFGGRACCEERLRSGACPPACKRSKPRPSDLQEDTGQETSNLEDVVPCTAPATLVATTKGDIILVTSPAVPPCTYGRVISTCTQRGFVLQGVKQLRLSPKQAFSLGMPANQVAAFCPGEASGPLDGSCSGDSCPDQSQRHCLALLLRKENAYHHVPSLLKGLMNGLAEEGFLAKRQSSSSPGVGPEPGLSFHAAPYTDSLLQALGGSFCAVPDPCPIPLDILHSRRYASDPDMEQIVLLTLSGKEAMKTAGEFLHHILAVGHKKELQAPADSQIRDCAVLDGHDQEFELLALKWLPCLTRTQAKETTPFEVGDKLWHPSINTLVSSPALICALRGIGAFAGLAEILKTQTSPYSKPRANTSDLCRVMSSTPEMAYRQAILFFTRKDFIGDANHRLALRYLPPPVRCPQSKGGEIQTSSAESLFHFMQAGAEVFCTVLLIKPGMWARNLARILRKLDQERFRLVGMRHLNLSPEQAEALHSSEDEEVC</sequence>
<reference evidence="1" key="1">
    <citation type="submission" date="2021-08" db="EMBL/GenBank/DDBJ databases">
        <title>The first chromosome-level gecko genome reveals the dynamic sex chromosomes of Neotropical dwarf geckos (Sphaerodactylidae: Sphaerodactylus).</title>
        <authorList>
            <person name="Pinto B.J."/>
            <person name="Keating S.E."/>
            <person name="Gamble T."/>
        </authorList>
    </citation>
    <scope>NUCLEOTIDE SEQUENCE</scope>
    <source>
        <strain evidence="1">TG3544</strain>
    </source>
</reference>
<keyword evidence="2" id="KW-1185">Reference proteome</keyword>
<proteinExistence type="predicted"/>
<dbReference type="Proteomes" id="UP000827872">
    <property type="component" value="Linkage Group LG04"/>
</dbReference>